<proteinExistence type="predicted"/>
<keyword evidence="2" id="KW-1185">Reference proteome</keyword>
<sequence>MEQHVMTGFLAREKVMHGIIETRKKLGTGEISLQIHAAAAPPNPTHSRYLVLFASGLVGAQTSGSPSTPSCCSFPPGSEVTLAGQRHWTRWWPGWPQHQQRSSLWSVRPSREMGLVFVSD</sequence>
<protein>
    <submittedName>
        <fullName evidence="1">Uncharacterized protein</fullName>
    </submittedName>
</protein>
<name>A0AAD8LTF1_ACIOX</name>
<evidence type="ECO:0000313" key="1">
    <source>
        <dbReference type="EMBL" id="KAK1174431.1"/>
    </source>
</evidence>
<evidence type="ECO:0000313" key="2">
    <source>
        <dbReference type="Proteomes" id="UP001230051"/>
    </source>
</evidence>
<accession>A0AAD8LTF1</accession>
<reference evidence="1" key="1">
    <citation type="submission" date="2022-02" db="EMBL/GenBank/DDBJ databases">
        <title>Atlantic sturgeon de novo genome assembly.</title>
        <authorList>
            <person name="Stock M."/>
            <person name="Klopp C."/>
            <person name="Guiguen Y."/>
            <person name="Cabau C."/>
            <person name="Parinello H."/>
            <person name="Santidrian Yebra-Pimentel E."/>
            <person name="Kuhl H."/>
            <person name="Dirks R.P."/>
            <person name="Guessner J."/>
            <person name="Wuertz S."/>
            <person name="Du K."/>
            <person name="Schartl M."/>
        </authorList>
    </citation>
    <scope>NUCLEOTIDE SEQUENCE</scope>
    <source>
        <strain evidence="1">STURGEONOMICS-FGT-2020</strain>
        <tissue evidence="1">Whole blood</tissue>
    </source>
</reference>
<comment type="caution">
    <text evidence="1">The sequence shown here is derived from an EMBL/GenBank/DDBJ whole genome shotgun (WGS) entry which is preliminary data.</text>
</comment>
<dbReference type="EMBL" id="JAGXEW010000002">
    <property type="protein sequence ID" value="KAK1174431.1"/>
    <property type="molecule type" value="Genomic_DNA"/>
</dbReference>
<dbReference type="AlphaFoldDB" id="A0AAD8LTF1"/>
<gene>
    <name evidence="1" type="ORF">AOXY_G1921</name>
</gene>
<dbReference type="Proteomes" id="UP001230051">
    <property type="component" value="Unassembled WGS sequence"/>
</dbReference>
<organism evidence="1 2">
    <name type="scientific">Acipenser oxyrinchus oxyrinchus</name>
    <dbReference type="NCBI Taxonomy" id="40147"/>
    <lineage>
        <taxon>Eukaryota</taxon>
        <taxon>Metazoa</taxon>
        <taxon>Chordata</taxon>
        <taxon>Craniata</taxon>
        <taxon>Vertebrata</taxon>
        <taxon>Euteleostomi</taxon>
        <taxon>Actinopterygii</taxon>
        <taxon>Chondrostei</taxon>
        <taxon>Acipenseriformes</taxon>
        <taxon>Acipenseridae</taxon>
        <taxon>Acipenser</taxon>
    </lineage>
</organism>